<name>A0ABM8VZM8_GIGMA</name>
<protein>
    <submittedName>
        <fullName evidence="1">10972_t:CDS:1</fullName>
    </submittedName>
</protein>
<accession>A0ABM8VZM8</accession>
<evidence type="ECO:0000313" key="2">
    <source>
        <dbReference type="Proteomes" id="UP000789901"/>
    </source>
</evidence>
<sequence>MQVQGFISKIELNDLINRYLEDLNNLILKLQKEVLNTYYIPNEPEKKLSQNIALGLELDLKPFQTLLNKEEVVKGNKNKVPNNYQNL</sequence>
<dbReference type="EMBL" id="CAJVQB010000410">
    <property type="protein sequence ID" value="CAG8487224.1"/>
    <property type="molecule type" value="Genomic_DNA"/>
</dbReference>
<keyword evidence="2" id="KW-1185">Reference proteome</keyword>
<evidence type="ECO:0000313" key="1">
    <source>
        <dbReference type="EMBL" id="CAG8487224.1"/>
    </source>
</evidence>
<reference evidence="1 2" key="1">
    <citation type="submission" date="2021-06" db="EMBL/GenBank/DDBJ databases">
        <authorList>
            <person name="Kallberg Y."/>
            <person name="Tangrot J."/>
            <person name="Rosling A."/>
        </authorList>
    </citation>
    <scope>NUCLEOTIDE SEQUENCE [LARGE SCALE GENOMIC DNA]</scope>
    <source>
        <strain evidence="1 2">120-4 pot B 10/14</strain>
    </source>
</reference>
<comment type="caution">
    <text evidence="1">The sequence shown here is derived from an EMBL/GenBank/DDBJ whole genome shotgun (WGS) entry which is preliminary data.</text>
</comment>
<organism evidence="1 2">
    <name type="scientific">Gigaspora margarita</name>
    <dbReference type="NCBI Taxonomy" id="4874"/>
    <lineage>
        <taxon>Eukaryota</taxon>
        <taxon>Fungi</taxon>
        <taxon>Fungi incertae sedis</taxon>
        <taxon>Mucoromycota</taxon>
        <taxon>Glomeromycotina</taxon>
        <taxon>Glomeromycetes</taxon>
        <taxon>Diversisporales</taxon>
        <taxon>Gigasporaceae</taxon>
        <taxon>Gigaspora</taxon>
    </lineage>
</organism>
<proteinExistence type="predicted"/>
<gene>
    <name evidence="1" type="ORF">GMARGA_LOCUS1540</name>
</gene>
<dbReference type="Proteomes" id="UP000789901">
    <property type="component" value="Unassembled WGS sequence"/>
</dbReference>